<dbReference type="Pfam" id="PF00722">
    <property type="entry name" value="Glyco_hydro_16"/>
    <property type="match status" value="1"/>
</dbReference>
<dbReference type="GO" id="GO:0005975">
    <property type="term" value="P:carbohydrate metabolic process"/>
    <property type="evidence" value="ECO:0007669"/>
    <property type="project" value="InterPro"/>
</dbReference>
<dbReference type="Proteomes" id="UP001164929">
    <property type="component" value="Chromosome 13"/>
</dbReference>
<protein>
    <recommendedName>
        <fullName evidence="2">GH16 domain-containing protein</fullName>
    </recommendedName>
</protein>
<dbReference type="InterPro" id="IPR000757">
    <property type="entry name" value="Beta-glucanase-like"/>
</dbReference>
<evidence type="ECO:0000313" key="3">
    <source>
        <dbReference type="EMBL" id="KAJ6976008.1"/>
    </source>
</evidence>
<evidence type="ECO:0000313" key="4">
    <source>
        <dbReference type="Proteomes" id="UP001164929"/>
    </source>
</evidence>
<name>A0AAD6LZ66_9ROSI</name>
<keyword evidence="1" id="KW-0732">Signal</keyword>
<feature type="domain" description="GH16" evidence="2">
    <location>
        <begin position="56"/>
        <end position="88"/>
    </location>
</feature>
<feature type="signal peptide" evidence="1">
    <location>
        <begin position="1"/>
        <end position="24"/>
    </location>
</feature>
<accession>A0AAD6LZ66</accession>
<dbReference type="EMBL" id="JAQIZT010000013">
    <property type="protein sequence ID" value="KAJ6976008.1"/>
    <property type="molecule type" value="Genomic_DNA"/>
</dbReference>
<organism evidence="3 4">
    <name type="scientific">Populus alba x Populus x berolinensis</name>
    <dbReference type="NCBI Taxonomy" id="444605"/>
    <lineage>
        <taxon>Eukaryota</taxon>
        <taxon>Viridiplantae</taxon>
        <taxon>Streptophyta</taxon>
        <taxon>Embryophyta</taxon>
        <taxon>Tracheophyta</taxon>
        <taxon>Spermatophyta</taxon>
        <taxon>Magnoliopsida</taxon>
        <taxon>eudicotyledons</taxon>
        <taxon>Gunneridae</taxon>
        <taxon>Pentapetalae</taxon>
        <taxon>rosids</taxon>
        <taxon>fabids</taxon>
        <taxon>Malpighiales</taxon>
        <taxon>Salicaceae</taxon>
        <taxon>Saliceae</taxon>
        <taxon>Populus</taxon>
    </lineage>
</organism>
<dbReference type="SUPFAM" id="SSF49899">
    <property type="entry name" value="Concanavalin A-like lectins/glucanases"/>
    <property type="match status" value="1"/>
</dbReference>
<dbReference type="GO" id="GO:0004553">
    <property type="term" value="F:hydrolase activity, hydrolyzing O-glycosyl compounds"/>
    <property type="evidence" value="ECO:0007669"/>
    <property type="project" value="InterPro"/>
</dbReference>
<reference evidence="3" key="1">
    <citation type="journal article" date="2023" name="Mol. Ecol. Resour.">
        <title>Chromosome-level genome assembly of a triploid poplar Populus alba 'Berolinensis'.</title>
        <authorList>
            <person name="Chen S."/>
            <person name="Yu Y."/>
            <person name="Wang X."/>
            <person name="Wang S."/>
            <person name="Zhang T."/>
            <person name="Zhou Y."/>
            <person name="He R."/>
            <person name="Meng N."/>
            <person name="Wang Y."/>
            <person name="Liu W."/>
            <person name="Liu Z."/>
            <person name="Liu J."/>
            <person name="Guo Q."/>
            <person name="Huang H."/>
            <person name="Sederoff R.R."/>
            <person name="Wang G."/>
            <person name="Qu G."/>
            <person name="Chen S."/>
        </authorList>
    </citation>
    <scope>NUCLEOTIDE SEQUENCE</scope>
    <source>
        <strain evidence="3">SC-2020</strain>
    </source>
</reference>
<keyword evidence="4" id="KW-1185">Reference proteome</keyword>
<sequence length="134" mass="14492">MAVLAFKMLGFFVGFSLMVGLVSPAKFDELFQPSWAQDHLAYEGELLRLKLDSYSVTVQIKLVEGDSAGTVTAFYMASEGTNHNEFDLSSSATPQVTLPGSNQCAKPVAMAMGKVYFRAVQFSMSLLLGHARGA</sequence>
<evidence type="ECO:0000256" key="1">
    <source>
        <dbReference type="SAM" id="SignalP"/>
    </source>
</evidence>
<evidence type="ECO:0000259" key="2">
    <source>
        <dbReference type="Pfam" id="PF00722"/>
    </source>
</evidence>
<feature type="chain" id="PRO_5042147796" description="GH16 domain-containing protein" evidence="1">
    <location>
        <begin position="25"/>
        <end position="134"/>
    </location>
</feature>
<gene>
    <name evidence="3" type="ORF">NC653_031743</name>
</gene>
<proteinExistence type="predicted"/>
<dbReference type="AlphaFoldDB" id="A0AAD6LZ66"/>
<dbReference type="Gene3D" id="2.60.120.200">
    <property type="match status" value="1"/>
</dbReference>
<comment type="caution">
    <text evidence="3">The sequence shown here is derived from an EMBL/GenBank/DDBJ whole genome shotgun (WGS) entry which is preliminary data.</text>
</comment>
<dbReference type="InterPro" id="IPR013320">
    <property type="entry name" value="ConA-like_dom_sf"/>
</dbReference>